<dbReference type="RefSeq" id="WP_252168255.1">
    <property type="nucleotide sequence ID" value="NZ_CP084930.1"/>
</dbReference>
<protein>
    <submittedName>
        <fullName evidence="2">TorF family putative porin</fullName>
    </submittedName>
</protein>
<dbReference type="NCBIfam" id="TIGR02001">
    <property type="entry name" value="gcw_chp"/>
    <property type="match status" value="1"/>
</dbReference>
<dbReference type="Pfam" id="PF09694">
    <property type="entry name" value="Gcw_chp"/>
    <property type="match status" value="1"/>
</dbReference>
<reference evidence="2" key="1">
    <citation type="journal article" date="2022" name="Toxins">
        <title>Genomic Analysis of Sphingopyxis sp. USTB-05 for Biodegrading Cyanobacterial Hepatotoxins.</title>
        <authorList>
            <person name="Liu C."/>
            <person name="Xu Q."/>
            <person name="Zhao Z."/>
            <person name="Zhang H."/>
            <person name="Liu X."/>
            <person name="Yin C."/>
            <person name="Liu Y."/>
            <person name="Yan H."/>
        </authorList>
    </citation>
    <scope>NUCLEOTIDE SEQUENCE</scope>
    <source>
        <strain evidence="2">NBD5</strain>
    </source>
</reference>
<keyword evidence="3" id="KW-1185">Reference proteome</keyword>
<proteinExistence type="predicted"/>
<keyword evidence="1" id="KW-0732">Signal</keyword>
<feature type="chain" id="PRO_5045582750" evidence="1">
    <location>
        <begin position="23"/>
        <end position="252"/>
    </location>
</feature>
<gene>
    <name evidence="2" type="ORF">LHA26_08405</name>
</gene>
<name>A0ABY4XC12_9SPHN</name>
<dbReference type="EMBL" id="CP084930">
    <property type="protein sequence ID" value="USI74452.1"/>
    <property type="molecule type" value="Genomic_DNA"/>
</dbReference>
<organism evidence="2 3">
    <name type="scientific">Sphingomonas morindae</name>
    <dbReference type="NCBI Taxonomy" id="1541170"/>
    <lineage>
        <taxon>Bacteria</taxon>
        <taxon>Pseudomonadati</taxon>
        <taxon>Pseudomonadota</taxon>
        <taxon>Alphaproteobacteria</taxon>
        <taxon>Sphingomonadales</taxon>
        <taxon>Sphingomonadaceae</taxon>
        <taxon>Sphingomonas</taxon>
    </lineage>
</organism>
<evidence type="ECO:0000313" key="3">
    <source>
        <dbReference type="Proteomes" id="UP001056937"/>
    </source>
</evidence>
<evidence type="ECO:0000256" key="1">
    <source>
        <dbReference type="SAM" id="SignalP"/>
    </source>
</evidence>
<feature type="signal peptide" evidence="1">
    <location>
        <begin position="1"/>
        <end position="22"/>
    </location>
</feature>
<accession>A0ABY4XC12</accession>
<dbReference type="Proteomes" id="UP001056937">
    <property type="component" value="Chromosome 1"/>
</dbReference>
<sequence length="252" mass="26745">MPKLRHLLLAGLIGAASAPLFAQDAPASPFTITGGATLISDYRFRGLSQTNRRFALQGTIGVAHSSGFYIGTWGSSIDDYVANGGDQEIDLYGGYKKTINGTTVDGGLLYYYYPGSGGANTDFFEPYLNVSHSFGPLSAKLGGNFSWSQHGLATTTKARAAGAYGYAELSAAIPNTGFTVTGHLGHSFVRNYITFDTHYTDWSVTAAYSWKALTFSAAYVDTDKTLYSYPNGGGHNRDIAKGGFVGAVAVAF</sequence>
<dbReference type="InterPro" id="IPR010239">
    <property type="entry name" value="CHP02001"/>
</dbReference>
<evidence type="ECO:0000313" key="2">
    <source>
        <dbReference type="EMBL" id="USI74452.1"/>
    </source>
</evidence>